<accession>A0A317SGA1</accession>
<dbReference type="STRING" id="42249.A0A317SGA1"/>
<sequence length="977" mass="103269">MSQRRTEDRPSSSHHHHHHHHHNSIDGNGNGPPSNGVGGSFTPINGNRLRRDSVRRDRHIAIKQNQQSPNITGTGRTRAGSLHHPLPQRDVLKPASSTSATPSVSSSQKYPKTSTLPPSPAVTRTHRRHASVTVNPSPPPTSSAPSQPKLASPVLLVSRPATSHSSPSSATPSGKRAPARFSSNGIATTSGPPPSLAYRRSIAMDSRFSPHNGRLAVGGGNVHRGGVAPPASGTTGDRSSASSGSTISHFSRRGSLKGRVEGEPSASRTGSLGPDSTSNNGDDEDDDTGRDSGHTIRGLEDLQNGTSESGGDGGGLDGEPGAEDLFLNLARSNSAAGQHENSRGLRPRARLAHHAHHRSSLPADTFSSSPLRASQTRSPSNRGSSPVGPHDEIWLDPRAPTPAARHRDRRMSGTTDRLIDPRAVTPRASFTRPLSSMLRRDQSPASSSHTRSFSMAEPGTRSRNGLTSGIAPRSLHSSPNAADQSSGSVIDHDQTDSSGAASRMEHSGGASSGGGGQEDSSSVSTTAPSTVWDELDDLKSRIRRLELTGRIPASAVGATGNTSGSPGERPRTATTTVTTISSSPRRQNNPSASGISPPNSTISHPSSNSHLLLHAALAKSKPLIPPDVFKYLEAAATDAVALASAVGSTGTPMGAGPPGVIIDRQMRRKADSVCRSLTELCIALTESRASLGATNYSRHVAQHFNGARPVSRDMSLGRESILGRESALGRESLLGRESILGRESVLGGRESSILGRDSSMGSHRGLGRLSERKGSIASISTAAGFNSSPRLSLSVDQETPTTPGLLRPRNSMLLKTRQMLDDEEGREGFRSPSRAATDIMGHRHREYPISRHMSITPERSPGPEVSHRRQHYATNGVALSSPILHGNRRYFSATIDRSDLPDRPDGSFEVTNPTNERLMATAADSDYTSARYRSGSLGRAGNRKLARGLRESVDLDGTQQGGSLGRTPLPGERLLRR</sequence>
<feature type="compositionally biased region" description="Polar residues" evidence="1">
    <location>
        <begin position="443"/>
        <end position="453"/>
    </location>
</feature>
<feature type="compositionally biased region" description="Basic and acidic residues" evidence="1">
    <location>
        <begin position="289"/>
        <end position="300"/>
    </location>
</feature>
<feature type="compositionally biased region" description="Polar residues" evidence="1">
    <location>
        <begin position="63"/>
        <end position="75"/>
    </location>
</feature>
<feature type="compositionally biased region" description="Polar residues" evidence="1">
    <location>
        <begin position="181"/>
        <end position="190"/>
    </location>
</feature>
<feature type="region of interest" description="Disordered" evidence="1">
    <location>
        <begin position="952"/>
        <end position="977"/>
    </location>
</feature>
<feature type="compositionally biased region" description="Polar residues" evidence="1">
    <location>
        <begin position="232"/>
        <end position="249"/>
    </location>
</feature>
<gene>
    <name evidence="2" type="ORF">C7212DRAFT_285645</name>
</gene>
<feature type="region of interest" description="Disordered" evidence="1">
    <location>
        <begin position="787"/>
        <end position="808"/>
    </location>
</feature>
<keyword evidence="3" id="KW-1185">Reference proteome</keyword>
<feature type="compositionally biased region" description="Polar residues" evidence="1">
    <location>
        <begin position="580"/>
        <end position="602"/>
    </location>
</feature>
<evidence type="ECO:0000313" key="2">
    <source>
        <dbReference type="EMBL" id="PWW73445.1"/>
    </source>
</evidence>
<feature type="compositionally biased region" description="Low complexity" evidence="1">
    <location>
        <begin position="158"/>
        <end position="173"/>
    </location>
</feature>
<organism evidence="2 3">
    <name type="scientific">Tuber magnatum</name>
    <name type="common">white Piedmont truffle</name>
    <dbReference type="NCBI Taxonomy" id="42249"/>
    <lineage>
        <taxon>Eukaryota</taxon>
        <taxon>Fungi</taxon>
        <taxon>Dikarya</taxon>
        <taxon>Ascomycota</taxon>
        <taxon>Pezizomycotina</taxon>
        <taxon>Pezizomycetes</taxon>
        <taxon>Pezizales</taxon>
        <taxon>Tuberaceae</taxon>
        <taxon>Tuber</taxon>
    </lineage>
</organism>
<feature type="compositionally biased region" description="Polar residues" evidence="1">
    <location>
        <begin position="787"/>
        <end position="802"/>
    </location>
</feature>
<feature type="region of interest" description="Disordered" evidence="1">
    <location>
        <begin position="1"/>
        <end position="532"/>
    </location>
</feature>
<evidence type="ECO:0000313" key="3">
    <source>
        <dbReference type="Proteomes" id="UP000246991"/>
    </source>
</evidence>
<feature type="compositionally biased region" description="Basic residues" evidence="1">
    <location>
        <begin position="345"/>
        <end position="359"/>
    </location>
</feature>
<dbReference type="Proteomes" id="UP000246991">
    <property type="component" value="Unassembled WGS sequence"/>
</dbReference>
<dbReference type="EMBL" id="PYWC01000080">
    <property type="protein sequence ID" value="PWW73445.1"/>
    <property type="molecule type" value="Genomic_DNA"/>
</dbReference>
<feature type="compositionally biased region" description="Low complexity" evidence="1">
    <location>
        <begin position="518"/>
        <end position="531"/>
    </location>
</feature>
<comment type="caution">
    <text evidence="2">The sequence shown here is derived from an EMBL/GenBank/DDBJ whole genome shotgun (WGS) entry which is preliminary data.</text>
</comment>
<proteinExistence type="predicted"/>
<feature type="compositionally biased region" description="Basic residues" evidence="1">
    <location>
        <begin position="12"/>
        <end position="22"/>
    </location>
</feature>
<feature type="compositionally biased region" description="Gly residues" evidence="1">
    <location>
        <begin position="308"/>
        <end position="318"/>
    </location>
</feature>
<reference evidence="2 3" key="1">
    <citation type="submission" date="2018-03" db="EMBL/GenBank/DDBJ databases">
        <title>Genomes of Pezizomycetes fungi and the evolution of truffles.</title>
        <authorList>
            <person name="Murat C."/>
            <person name="Payen T."/>
            <person name="Noel B."/>
            <person name="Kuo A."/>
            <person name="Martin F.M."/>
        </authorList>
    </citation>
    <scope>NUCLEOTIDE SEQUENCE [LARGE SCALE GENOMIC DNA]</scope>
    <source>
        <strain evidence="2">091103-1</strain>
    </source>
</reference>
<dbReference type="OrthoDB" id="5369729at2759"/>
<protein>
    <submittedName>
        <fullName evidence="2">Uncharacterized protein</fullName>
    </submittedName>
</protein>
<evidence type="ECO:0000256" key="1">
    <source>
        <dbReference type="SAM" id="MobiDB-lite"/>
    </source>
</evidence>
<feature type="compositionally biased region" description="Polar residues" evidence="1">
    <location>
        <begin position="475"/>
        <end position="488"/>
    </location>
</feature>
<feature type="compositionally biased region" description="Basic and acidic residues" evidence="1">
    <location>
        <begin position="1"/>
        <end position="11"/>
    </location>
</feature>
<name>A0A317SGA1_9PEZI</name>
<feature type="region of interest" description="Disordered" evidence="1">
    <location>
        <begin position="553"/>
        <end position="607"/>
    </location>
</feature>
<feature type="compositionally biased region" description="Low complexity" evidence="1">
    <location>
        <begin position="94"/>
        <end position="107"/>
    </location>
</feature>
<dbReference type="AlphaFoldDB" id="A0A317SGA1"/>
<feature type="compositionally biased region" description="Polar residues" evidence="1">
    <location>
        <begin position="365"/>
        <end position="384"/>
    </location>
</feature>